<dbReference type="Proteomes" id="UP000315303">
    <property type="component" value="Unassembled WGS sequence"/>
</dbReference>
<reference evidence="2 3" key="1">
    <citation type="submission" date="2019-01" db="EMBL/GenBank/DDBJ databases">
        <title>Litorilituus lipolytica sp. nov., isolated from intertidal sand of the Yellow Sea in China.</title>
        <authorList>
            <person name="Liu A."/>
        </authorList>
    </citation>
    <scope>NUCLEOTIDE SEQUENCE [LARGE SCALE GENOMIC DNA]</scope>
    <source>
        <strain evidence="2 3">RZ04</strain>
    </source>
</reference>
<evidence type="ECO:0000256" key="1">
    <source>
        <dbReference type="SAM" id="SignalP"/>
    </source>
</evidence>
<keyword evidence="1" id="KW-0732">Signal</keyword>
<accession>A0A502KQU0</accession>
<sequence>MNILKSTVIILVSTMVCACSSTSNSYSSNEQNNELNNGYFQSDFYHCNFTTSDQKSLKKTNNSDHQLMLSLLNRPMTEDKKMMLTFAQERASYLPSQLANGIQIKGQVEQDESNDRFSYPYSDLIAQDINATHIIAPN</sequence>
<protein>
    <submittedName>
        <fullName evidence="2">Uncharacterized protein</fullName>
    </submittedName>
</protein>
<dbReference type="OrthoDB" id="6227851at2"/>
<dbReference type="RefSeq" id="WP_140603934.1">
    <property type="nucleotide sequence ID" value="NZ_SAWY01000027.1"/>
</dbReference>
<dbReference type="EMBL" id="SAWY01000027">
    <property type="protein sequence ID" value="TPH13846.1"/>
    <property type="molecule type" value="Genomic_DNA"/>
</dbReference>
<organism evidence="2 3">
    <name type="scientific">Litorilituus lipolyticus</name>
    <dbReference type="NCBI Taxonomy" id="2491017"/>
    <lineage>
        <taxon>Bacteria</taxon>
        <taxon>Pseudomonadati</taxon>
        <taxon>Pseudomonadota</taxon>
        <taxon>Gammaproteobacteria</taxon>
        <taxon>Alteromonadales</taxon>
        <taxon>Colwelliaceae</taxon>
        <taxon>Litorilituus</taxon>
    </lineage>
</organism>
<feature type="chain" id="PRO_5021238608" evidence="1">
    <location>
        <begin position="19"/>
        <end position="138"/>
    </location>
</feature>
<dbReference type="PROSITE" id="PS51257">
    <property type="entry name" value="PROKAR_LIPOPROTEIN"/>
    <property type="match status" value="1"/>
</dbReference>
<dbReference type="AlphaFoldDB" id="A0A502KQU0"/>
<gene>
    <name evidence="2" type="ORF">EPA86_11990</name>
</gene>
<keyword evidence="3" id="KW-1185">Reference proteome</keyword>
<proteinExistence type="predicted"/>
<name>A0A502KQU0_9GAMM</name>
<feature type="signal peptide" evidence="1">
    <location>
        <begin position="1"/>
        <end position="18"/>
    </location>
</feature>
<comment type="caution">
    <text evidence="2">The sequence shown here is derived from an EMBL/GenBank/DDBJ whole genome shotgun (WGS) entry which is preliminary data.</text>
</comment>
<evidence type="ECO:0000313" key="2">
    <source>
        <dbReference type="EMBL" id="TPH13846.1"/>
    </source>
</evidence>
<evidence type="ECO:0000313" key="3">
    <source>
        <dbReference type="Proteomes" id="UP000315303"/>
    </source>
</evidence>